<organism evidence="1 2">
    <name type="scientific">Vitis vinifera</name>
    <name type="common">Grape</name>
    <dbReference type="NCBI Taxonomy" id="29760"/>
    <lineage>
        <taxon>Eukaryota</taxon>
        <taxon>Viridiplantae</taxon>
        <taxon>Streptophyta</taxon>
        <taxon>Embryophyta</taxon>
        <taxon>Tracheophyta</taxon>
        <taxon>Spermatophyta</taxon>
        <taxon>Magnoliopsida</taxon>
        <taxon>eudicotyledons</taxon>
        <taxon>Gunneridae</taxon>
        <taxon>Pentapetalae</taxon>
        <taxon>rosids</taxon>
        <taxon>Vitales</taxon>
        <taxon>Vitaceae</taxon>
        <taxon>Viteae</taxon>
        <taxon>Vitis</taxon>
    </lineage>
</organism>
<accession>A0A438J7I8</accession>
<dbReference type="PANTHER" id="PTHR44375:SF2">
    <property type="entry name" value="BETA-KETOACYL-ACP REDUCTASE-LIKE PROTEIN-RELATED"/>
    <property type="match status" value="1"/>
</dbReference>
<name>A0A438J7I8_VITVI</name>
<comment type="caution">
    <text evidence="1">The sequence shown here is derived from an EMBL/GenBank/DDBJ whole genome shotgun (WGS) entry which is preliminary data.</text>
</comment>
<dbReference type="Pfam" id="PF00106">
    <property type="entry name" value="adh_short"/>
    <property type="match status" value="1"/>
</dbReference>
<evidence type="ECO:0000313" key="1">
    <source>
        <dbReference type="EMBL" id="RVX04866.1"/>
    </source>
</evidence>
<dbReference type="InterPro" id="IPR002347">
    <property type="entry name" value="SDR_fam"/>
</dbReference>
<sequence length="110" mass="11979">MANKVSNHLQPWHRLEGKVVMVTGASSGLGRHFCLDLAKAGSNIDAAARWSHRLNFLCHEINHFTCPNSPPSPNTTVRAVAVELDLTADGPAINASVQKGMGSFWPRFDE</sequence>
<evidence type="ECO:0000313" key="2">
    <source>
        <dbReference type="Proteomes" id="UP000288805"/>
    </source>
</evidence>
<dbReference type="AlphaFoldDB" id="A0A438J7I8"/>
<reference evidence="1 2" key="1">
    <citation type="journal article" date="2018" name="PLoS Genet.">
        <title>Population sequencing reveals clonal diversity and ancestral inbreeding in the grapevine cultivar Chardonnay.</title>
        <authorList>
            <person name="Roach M.J."/>
            <person name="Johnson D.L."/>
            <person name="Bohlmann J."/>
            <person name="van Vuuren H.J."/>
            <person name="Jones S.J."/>
            <person name="Pretorius I.S."/>
            <person name="Schmidt S.A."/>
            <person name="Borneman A.R."/>
        </authorList>
    </citation>
    <scope>NUCLEOTIDE SEQUENCE [LARGE SCALE GENOMIC DNA]</scope>
    <source>
        <strain evidence="2">cv. Chardonnay</strain>
        <tissue evidence="1">Leaf</tissue>
    </source>
</reference>
<proteinExistence type="predicted"/>
<dbReference type="Proteomes" id="UP000288805">
    <property type="component" value="Unassembled WGS sequence"/>
</dbReference>
<gene>
    <name evidence="1" type="ORF">CK203_019148</name>
</gene>
<protein>
    <submittedName>
        <fullName evidence="1">Uncharacterized protein</fullName>
    </submittedName>
</protein>
<dbReference type="EMBL" id="QGNW01000058">
    <property type="protein sequence ID" value="RVX04866.1"/>
    <property type="molecule type" value="Genomic_DNA"/>
</dbReference>
<dbReference type="InterPro" id="IPR036291">
    <property type="entry name" value="NAD(P)-bd_dom_sf"/>
</dbReference>
<dbReference type="Gene3D" id="3.40.50.720">
    <property type="entry name" value="NAD(P)-binding Rossmann-like Domain"/>
    <property type="match status" value="1"/>
</dbReference>
<dbReference type="SUPFAM" id="SSF51735">
    <property type="entry name" value="NAD(P)-binding Rossmann-fold domains"/>
    <property type="match status" value="1"/>
</dbReference>
<dbReference type="PANTHER" id="PTHR44375">
    <property type="entry name" value="BETA-KETOACYL-ACP REDUCTASE-LIKE PROTEIN-RELATED"/>
    <property type="match status" value="1"/>
</dbReference>
<dbReference type="OrthoDB" id="47007at2759"/>